<organism evidence="2 3">
    <name type="scientific">Christiangramia gaetbulicola</name>
    <dbReference type="NCBI Taxonomy" id="703340"/>
    <lineage>
        <taxon>Bacteria</taxon>
        <taxon>Pseudomonadati</taxon>
        <taxon>Bacteroidota</taxon>
        <taxon>Flavobacteriia</taxon>
        <taxon>Flavobacteriales</taxon>
        <taxon>Flavobacteriaceae</taxon>
        <taxon>Christiangramia</taxon>
    </lineage>
</organism>
<feature type="domain" description="Cupin type-2" evidence="1">
    <location>
        <begin position="77"/>
        <end position="145"/>
    </location>
</feature>
<accession>A0A2T6AH41</accession>
<reference evidence="2 3" key="1">
    <citation type="submission" date="2018-04" db="EMBL/GenBank/DDBJ databases">
        <title>Genomic Encyclopedia of Archaeal and Bacterial Type Strains, Phase II (KMG-II): from individual species to whole genera.</title>
        <authorList>
            <person name="Goeker M."/>
        </authorList>
    </citation>
    <scope>NUCLEOTIDE SEQUENCE [LARGE SCALE GENOMIC DNA]</scope>
    <source>
        <strain evidence="2 3">DSM 23082</strain>
    </source>
</reference>
<dbReference type="EMBL" id="QBKQ01000002">
    <property type="protein sequence ID" value="PTX43117.1"/>
    <property type="molecule type" value="Genomic_DNA"/>
</dbReference>
<keyword evidence="2" id="KW-0223">Dioxygenase</keyword>
<protein>
    <submittedName>
        <fullName evidence="2">Quercetin dioxygenase-like cupin family protein</fullName>
    </submittedName>
</protein>
<evidence type="ECO:0000313" key="2">
    <source>
        <dbReference type="EMBL" id="PTX43117.1"/>
    </source>
</evidence>
<comment type="caution">
    <text evidence="2">The sequence shown here is derived from an EMBL/GenBank/DDBJ whole genome shotgun (WGS) entry which is preliminary data.</text>
</comment>
<dbReference type="Proteomes" id="UP000244174">
    <property type="component" value="Unassembled WGS sequence"/>
</dbReference>
<proteinExistence type="predicted"/>
<evidence type="ECO:0000313" key="3">
    <source>
        <dbReference type="Proteomes" id="UP000244174"/>
    </source>
</evidence>
<dbReference type="AlphaFoldDB" id="A0A2T6AH41"/>
<dbReference type="InterPro" id="IPR014710">
    <property type="entry name" value="RmlC-like_jellyroll"/>
</dbReference>
<dbReference type="GO" id="GO:0051213">
    <property type="term" value="F:dioxygenase activity"/>
    <property type="evidence" value="ECO:0007669"/>
    <property type="project" value="UniProtKB-KW"/>
</dbReference>
<dbReference type="RefSeq" id="WP_108171570.1">
    <property type="nucleotide sequence ID" value="NZ_QBKQ01000002.1"/>
</dbReference>
<keyword evidence="2" id="KW-0560">Oxidoreductase</keyword>
<dbReference type="InterPro" id="IPR013096">
    <property type="entry name" value="Cupin_2"/>
</dbReference>
<dbReference type="Gene3D" id="2.60.120.10">
    <property type="entry name" value="Jelly Rolls"/>
    <property type="match status" value="1"/>
</dbReference>
<sequence>MDVSSKSDSLKRSLIIFLLIFLIPGIYNQVSAQTENSVAINLIDGNMEWGDCPDIIPNGCKVTLLHGDLSKNNADVLFKFEPGTNIPEHWHNSAERMILLKGELEVTYEGEDTKTLKAGHYAYGPEKKPHDARCNDEGPCLLYVAFIKPVDAFAGKP</sequence>
<dbReference type="OrthoDB" id="1433532at2"/>
<gene>
    <name evidence="2" type="ORF">C8P64_1643</name>
</gene>
<dbReference type="InterPro" id="IPR011051">
    <property type="entry name" value="RmlC_Cupin_sf"/>
</dbReference>
<evidence type="ECO:0000259" key="1">
    <source>
        <dbReference type="Pfam" id="PF07883"/>
    </source>
</evidence>
<dbReference type="SUPFAM" id="SSF51182">
    <property type="entry name" value="RmlC-like cupins"/>
    <property type="match status" value="1"/>
</dbReference>
<dbReference type="Pfam" id="PF07883">
    <property type="entry name" value="Cupin_2"/>
    <property type="match status" value="1"/>
</dbReference>
<name>A0A2T6AH41_9FLAO</name>
<keyword evidence="3" id="KW-1185">Reference proteome</keyword>